<reference evidence="1" key="1">
    <citation type="journal article" date="2021" name="Proc. Natl. Acad. Sci. U.S.A.">
        <title>A Catalog of Tens of Thousands of Viruses from Human Metagenomes Reveals Hidden Associations with Chronic Diseases.</title>
        <authorList>
            <person name="Tisza M.J."/>
            <person name="Buck C.B."/>
        </authorList>
    </citation>
    <scope>NUCLEOTIDE SEQUENCE</scope>
    <source>
        <strain evidence="1">CtoGb15</strain>
    </source>
</reference>
<dbReference type="Pfam" id="PF05866">
    <property type="entry name" value="RusA"/>
    <property type="match status" value="1"/>
</dbReference>
<dbReference type="SUPFAM" id="SSF103084">
    <property type="entry name" value="Holliday junction resolvase RusA"/>
    <property type="match status" value="1"/>
</dbReference>
<dbReference type="InterPro" id="IPR008822">
    <property type="entry name" value="Endonuclease_RusA-like"/>
</dbReference>
<dbReference type="EMBL" id="BK024707">
    <property type="protein sequence ID" value="DAI06105.1"/>
    <property type="molecule type" value="Genomic_DNA"/>
</dbReference>
<organism evidence="1">
    <name type="scientific">Ackermannviridae sp</name>
    <dbReference type="NCBI Taxonomy" id="2831612"/>
    <lineage>
        <taxon>Viruses</taxon>
        <taxon>Duplodnaviria</taxon>
        <taxon>Heunggongvirae</taxon>
        <taxon>Uroviricota</taxon>
        <taxon>Caudoviricetes</taxon>
        <taxon>Pantevenvirales</taxon>
        <taxon>Ackermannviridae</taxon>
    </lineage>
</organism>
<dbReference type="Gene3D" id="3.30.1330.70">
    <property type="entry name" value="Holliday junction resolvase RusA"/>
    <property type="match status" value="1"/>
</dbReference>
<accession>A0A8S5VXJ7</accession>
<dbReference type="GO" id="GO:0006310">
    <property type="term" value="P:DNA recombination"/>
    <property type="evidence" value="ECO:0007669"/>
    <property type="project" value="InterPro"/>
</dbReference>
<protein>
    <submittedName>
        <fullName evidence="1">Endodeoxyribonuclease RusA</fullName>
    </submittedName>
</protein>
<evidence type="ECO:0000313" key="1">
    <source>
        <dbReference type="EMBL" id="DAI06105.1"/>
    </source>
</evidence>
<dbReference type="InterPro" id="IPR036614">
    <property type="entry name" value="RusA-like_sf"/>
</dbReference>
<name>A0A8S5VXJ7_9CAUD</name>
<dbReference type="GO" id="GO:0000287">
    <property type="term" value="F:magnesium ion binding"/>
    <property type="evidence" value="ECO:0007669"/>
    <property type="project" value="InterPro"/>
</dbReference>
<sequence>MIQKYIISIPPITKKNSQQILTNHRTGKPFIAPSRQYKKYEQAAMWYLTPKPKAPLAGRYRVATVFYMPTRRRVDLTNLMEAAHDTLVAAKILADDNNTVIASVDGSRVLYDKANPRTEIFIEEMEDEADDN</sequence>
<proteinExistence type="predicted"/>
<dbReference type="GO" id="GO:0006281">
    <property type="term" value="P:DNA repair"/>
    <property type="evidence" value="ECO:0007669"/>
    <property type="project" value="InterPro"/>
</dbReference>